<dbReference type="InterPro" id="IPR003661">
    <property type="entry name" value="HisK_dim/P_dom"/>
</dbReference>
<dbReference type="PANTHER" id="PTHR42878">
    <property type="entry name" value="TWO-COMPONENT HISTIDINE KINASE"/>
    <property type="match status" value="1"/>
</dbReference>
<dbReference type="Gene3D" id="3.30.565.10">
    <property type="entry name" value="Histidine kinase-like ATPase, C-terminal domain"/>
    <property type="match status" value="1"/>
</dbReference>
<name>A0ABP8NTE6_9BACT</name>
<dbReference type="PROSITE" id="PS50109">
    <property type="entry name" value="HIS_KIN"/>
    <property type="match status" value="1"/>
</dbReference>
<accession>A0ABP8NTE6</accession>
<evidence type="ECO:0000256" key="4">
    <source>
        <dbReference type="ARBA" id="ARBA00022553"/>
    </source>
</evidence>
<feature type="domain" description="Histidine kinase" evidence="14">
    <location>
        <begin position="263"/>
        <end position="480"/>
    </location>
</feature>
<dbReference type="Pfam" id="PF13188">
    <property type="entry name" value="PAS_8"/>
    <property type="match status" value="1"/>
</dbReference>
<dbReference type="Pfam" id="PF02518">
    <property type="entry name" value="HATPase_c"/>
    <property type="match status" value="1"/>
</dbReference>
<feature type="transmembrane region" description="Helical" evidence="13">
    <location>
        <begin position="20"/>
        <end position="40"/>
    </location>
</feature>
<keyword evidence="16" id="KW-1185">Reference proteome</keyword>
<keyword evidence="9" id="KW-0067">ATP-binding</keyword>
<evidence type="ECO:0000256" key="2">
    <source>
        <dbReference type="ARBA" id="ARBA00004141"/>
    </source>
</evidence>
<dbReference type="CDD" id="cd00082">
    <property type="entry name" value="HisKA"/>
    <property type="match status" value="1"/>
</dbReference>
<dbReference type="InterPro" id="IPR036890">
    <property type="entry name" value="HATPase_C_sf"/>
</dbReference>
<evidence type="ECO:0000256" key="11">
    <source>
        <dbReference type="ARBA" id="ARBA00023012"/>
    </source>
</evidence>
<dbReference type="CDD" id="cd00075">
    <property type="entry name" value="HATPase"/>
    <property type="match status" value="1"/>
</dbReference>
<dbReference type="PANTHER" id="PTHR42878:SF7">
    <property type="entry name" value="SENSOR HISTIDINE KINASE GLRK"/>
    <property type="match status" value="1"/>
</dbReference>
<evidence type="ECO:0000256" key="10">
    <source>
        <dbReference type="ARBA" id="ARBA00022989"/>
    </source>
</evidence>
<dbReference type="SUPFAM" id="SSF47384">
    <property type="entry name" value="Homodimeric domain of signal transducing histidine kinase"/>
    <property type="match status" value="1"/>
</dbReference>
<dbReference type="PRINTS" id="PR00344">
    <property type="entry name" value="BCTRLSENSOR"/>
</dbReference>
<dbReference type="CDD" id="cd00130">
    <property type="entry name" value="PAS"/>
    <property type="match status" value="1"/>
</dbReference>
<comment type="caution">
    <text evidence="15">The sequence shown here is derived from an EMBL/GenBank/DDBJ whole genome shotgun (WGS) entry which is preliminary data.</text>
</comment>
<keyword evidence="10 13" id="KW-1133">Transmembrane helix</keyword>
<proteinExistence type="predicted"/>
<keyword evidence="6 13" id="KW-0812">Transmembrane</keyword>
<dbReference type="EC" id="2.7.13.3" evidence="3"/>
<dbReference type="InterPro" id="IPR036097">
    <property type="entry name" value="HisK_dim/P_sf"/>
</dbReference>
<keyword evidence="7" id="KW-0547">Nucleotide-binding</keyword>
<keyword evidence="12 13" id="KW-0472">Membrane</keyword>
<comment type="catalytic activity">
    <reaction evidence="1">
        <text>ATP + protein L-histidine = ADP + protein N-phospho-L-histidine.</text>
        <dbReference type="EC" id="2.7.13.3"/>
    </reaction>
</comment>
<evidence type="ECO:0000256" key="7">
    <source>
        <dbReference type="ARBA" id="ARBA00022741"/>
    </source>
</evidence>
<keyword evidence="11" id="KW-0902">Two-component regulatory system</keyword>
<feature type="transmembrane region" description="Helical" evidence="13">
    <location>
        <begin position="46"/>
        <end position="65"/>
    </location>
</feature>
<evidence type="ECO:0000256" key="5">
    <source>
        <dbReference type="ARBA" id="ARBA00022679"/>
    </source>
</evidence>
<gene>
    <name evidence="15" type="ORF">GCM10023156_70090</name>
</gene>
<dbReference type="RefSeq" id="WP_345328386.1">
    <property type="nucleotide sequence ID" value="NZ_BAABGA010000120.1"/>
</dbReference>
<dbReference type="Gene3D" id="1.10.287.130">
    <property type="match status" value="1"/>
</dbReference>
<dbReference type="InterPro" id="IPR005467">
    <property type="entry name" value="His_kinase_dom"/>
</dbReference>
<dbReference type="SMART" id="SM00387">
    <property type="entry name" value="HATPase_c"/>
    <property type="match status" value="1"/>
</dbReference>
<dbReference type="Pfam" id="PF00512">
    <property type="entry name" value="HisKA"/>
    <property type="match status" value="1"/>
</dbReference>
<dbReference type="SUPFAM" id="SSF55785">
    <property type="entry name" value="PYP-like sensor domain (PAS domain)"/>
    <property type="match status" value="1"/>
</dbReference>
<evidence type="ECO:0000256" key="6">
    <source>
        <dbReference type="ARBA" id="ARBA00022692"/>
    </source>
</evidence>
<evidence type="ECO:0000313" key="15">
    <source>
        <dbReference type="EMBL" id="GAA4472886.1"/>
    </source>
</evidence>
<sequence length="480" mass="52151">MNNISNAIPSLSSRIVDRYLMCGLASIFGVVSVALTLAWRGALIESVSITVAVPLFLLLVGSFIMRRSVQINESIENQLQHITTGVCSSPAELVPLIATTPVAAGWNKLLRQINEQGTLSTLEERLRETLDASAGKRWEGIFNALSEGVALTNPNGNVVLANNALVAMVGAASASDVVGRELGQWFAAAVSPASAAELDEQQQKSNSFTIELLLGNELSAGVWRLSRTPLIGDAFEQGSSLWSLRDVTQQKLAEEMRNQFVFTATHELRTPLANIKAYAETLIDNDDIDVEHQKGFYNILMSEATRLARFVDDLLDVSQMESGAISVVRHETDMQRLIDEVIEKVQPSLQEKTLAFESKLPAKLPKLRIDKDKIAGVLVNLLSNAAKYTPAGGSVRLLVETDADGIQLQVEDTGFGIAAEELPRLCEKFFRSHDSRVQEISGSGLGLAFSQEVARLHGGEIVISSELNVGSRFTLTLPLN</sequence>
<evidence type="ECO:0000259" key="14">
    <source>
        <dbReference type="PROSITE" id="PS50109"/>
    </source>
</evidence>
<dbReference type="InterPro" id="IPR004358">
    <property type="entry name" value="Sig_transdc_His_kin-like_C"/>
</dbReference>
<evidence type="ECO:0000256" key="13">
    <source>
        <dbReference type="SAM" id="Phobius"/>
    </source>
</evidence>
<dbReference type="SMART" id="SM00091">
    <property type="entry name" value="PAS"/>
    <property type="match status" value="1"/>
</dbReference>
<dbReference type="EMBL" id="BAABGA010000120">
    <property type="protein sequence ID" value="GAA4472886.1"/>
    <property type="molecule type" value="Genomic_DNA"/>
</dbReference>
<dbReference type="SUPFAM" id="SSF55874">
    <property type="entry name" value="ATPase domain of HSP90 chaperone/DNA topoisomerase II/histidine kinase"/>
    <property type="match status" value="1"/>
</dbReference>
<keyword evidence="8" id="KW-0418">Kinase</keyword>
<evidence type="ECO:0000256" key="8">
    <source>
        <dbReference type="ARBA" id="ARBA00022777"/>
    </source>
</evidence>
<comment type="subcellular location">
    <subcellularLocation>
        <location evidence="2">Membrane</location>
        <topology evidence="2">Multi-pass membrane protein</topology>
    </subcellularLocation>
</comment>
<dbReference type="SMART" id="SM00388">
    <property type="entry name" value="HisKA"/>
    <property type="match status" value="1"/>
</dbReference>
<reference evidence="16" key="1">
    <citation type="journal article" date="2019" name="Int. J. Syst. Evol. Microbiol.">
        <title>The Global Catalogue of Microorganisms (GCM) 10K type strain sequencing project: providing services to taxonomists for standard genome sequencing and annotation.</title>
        <authorList>
            <consortium name="The Broad Institute Genomics Platform"/>
            <consortium name="The Broad Institute Genome Sequencing Center for Infectious Disease"/>
            <person name="Wu L."/>
            <person name="Ma J."/>
        </authorList>
    </citation>
    <scope>NUCLEOTIDE SEQUENCE [LARGE SCALE GENOMIC DNA]</scope>
    <source>
        <strain evidence="16">JCM 17759</strain>
    </source>
</reference>
<keyword evidence="5" id="KW-0808">Transferase</keyword>
<dbReference type="Proteomes" id="UP001500840">
    <property type="component" value="Unassembled WGS sequence"/>
</dbReference>
<evidence type="ECO:0000313" key="16">
    <source>
        <dbReference type="Proteomes" id="UP001500840"/>
    </source>
</evidence>
<evidence type="ECO:0000256" key="12">
    <source>
        <dbReference type="ARBA" id="ARBA00023136"/>
    </source>
</evidence>
<dbReference type="Gene3D" id="3.30.450.20">
    <property type="entry name" value="PAS domain"/>
    <property type="match status" value="1"/>
</dbReference>
<evidence type="ECO:0000256" key="9">
    <source>
        <dbReference type="ARBA" id="ARBA00022840"/>
    </source>
</evidence>
<dbReference type="InterPro" id="IPR035965">
    <property type="entry name" value="PAS-like_dom_sf"/>
</dbReference>
<protein>
    <recommendedName>
        <fullName evidence="3">histidine kinase</fullName>
        <ecNumber evidence="3">2.7.13.3</ecNumber>
    </recommendedName>
</protein>
<evidence type="ECO:0000256" key="3">
    <source>
        <dbReference type="ARBA" id="ARBA00012438"/>
    </source>
</evidence>
<dbReference type="InterPro" id="IPR003594">
    <property type="entry name" value="HATPase_dom"/>
</dbReference>
<keyword evidence="4" id="KW-0597">Phosphoprotein</keyword>
<dbReference type="InterPro" id="IPR050351">
    <property type="entry name" value="BphY/WalK/GraS-like"/>
</dbReference>
<dbReference type="InterPro" id="IPR000014">
    <property type="entry name" value="PAS"/>
</dbReference>
<organism evidence="15 16">
    <name type="scientific">Novipirellula rosea</name>
    <dbReference type="NCBI Taxonomy" id="1031540"/>
    <lineage>
        <taxon>Bacteria</taxon>
        <taxon>Pseudomonadati</taxon>
        <taxon>Planctomycetota</taxon>
        <taxon>Planctomycetia</taxon>
        <taxon>Pirellulales</taxon>
        <taxon>Pirellulaceae</taxon>
        <taxon>Novipirellula</taxon>
    </lineage>
</organism>
<evidence type="ECO:0000256" key="1">
    <source>
        <dbReference type="ARBA" id="ARBA00000085"/>
    </source>
</evidence>